<keyword evidence="2" id="KW-1185">Reference proteome</keyword>
<comment type="caution">
    <text evidence="1">The sequence shown here is derived from an EMBL/GenBank/DDBJ whole genome shotgun (WGS) entry which is preliminary data.</text>
</comment>
<dbReference type="AlphaFoldDB" id="A0AA38ISA7"/>
<accession>A0AA38ISA7</accession>
<proteinExistence type="predicted"/>
<evidence type="ECO:0000313" key="1">
    <source>
        <dbReference type="EMBL" id="KAJ3658529.1"/>
    </source>
</evidence>
<sequence>MYTVGRTQRPFRYELPPYRLLPPSFVGKSCGRIRGGEKSGTAVPLVFVTPLCRLSGTSREVWRPEEFLRSPQWGFSFFFQKKLVTRHVEEEKKVVEKNRKETENLAVSVQRKTWFIRDLARVTYLRFSRSLTRTPGVTFPGCRSPKSYNPLFCASAADRYSIRFLTTIPSDELRKFPIRRPIAFSLLKTPLVHRSLSLAPDSLLSRQPLIFEP</sequence>
<reference evidence="1" key="1">
    <citation type="journal article" date="2023" name="G3 (Bethesda)">
        <title>Whole genome assemblies of Zophobas morio and Tenebrio molitor.</title>
        <authorList>
            <person name="Kaur S."/>
            <person name="Stinson S.A."/>
            <person name="diCenzo G.C."/>
        </authorList>
    </citation>
    <scope>NUCLEOTIDE SEQUENCE</scope>
    <source>
        <strain evidence="1">QUZm001</strain>
    </source>
</reference>
<dbReference type="Proteomes" id="UP001168821">
    <property type="component" value="Unassembled WGS sequence"/>
</dbReference>
<dbReference type="EMBL" id="JALNTZ010000003">
    <property type="protein sequence ID" value="KAJ3658529.1"/>
    <property type="molecule type" value="Genomic_DNA"/>
</dbReference>
<evidence type="ECO:0000313" key="2">
    <source>
        <dbReference type="Proteomes" id="UP001168821"/>
    </source>
</evidence>
<organism evidence="1 2">
    <name type="scientific">Zophobas morio</name>
    <dbReference type="NCBI Taxonomy" id="2755281"/>
    <lineage>
        <taxon>Eukaryota</taxon>
        <taxon>Metazoa</taxon>
        <taxon>Ecdysozoa</taxon>
        <taxon>Arthropoda</taxon>
        <taxon>Hexapoda</taxon>
        <taxon>Insecta</taxon>
        <taxon>Pterygota</taxon>
        <taxon>Neoptera</taxon>
        <taxon>Endopterygota</taxon>
        <taxon>Coleoptera</taxon>
        <taxon>Polyphaga</taxon>
        <taxon>Cucujiformia</taxon>
        <taxon>Tenebrionidae</taxon>
        <taxon>Zophobas</taxon>
    </lineage>
</organism>
<protein>
    <submittedName>
        <fullName evidence="1">Uncharacterized protein</fullName>
    </submittedName>
</protein>
<name>A0AA38ISA7_9CUCU</name>
<gene>
    <name evidence="1" type="ORF">Zmor_010263</name>
</gene>